<dbReference type="RefSeq" id="WP_160562244.1">
    <property type="nucleotide sequence ID" value="NZ_QZDT01000082.1"/>
</dbReference>
<evidence type="ECO:0000313" key="2">
    <source>
        <dbReference type="Proteomes" id="UP001154420"/>
    </source>
</evidence>
<dbReference type="Pfam" id="PF00216">
    <property type="entry name" value="Bac_DNA_binding"/>
    <property type="match status" value="1"/>
</dbReference>
<organism evidence="1 2">
    <name type="scientific">Parablautia muri</name>
    <dbReference type="NCBI Taxonomy" id="2320879"/>
    <lineage>
        <taxon>Bacteria</taxon>
        <taxon>Bacillati</taxon>
        <taxon>Bacillota</taxon>
        <taxon>Clostridia</taxon>
        <taxon>Lachnospirales</taxon>
        <taxon>Lachnospiraceae</taxon>
        <taxon>Parablautia</taxon>
    </lineage>
</organism>
<proteinExistence type="predicted"/>
<dbReference type="Gene3D" id="4.10.520.10">
    <property type="entry name" value="IHF-like DNA-binding proteins"/>
    <property type="match status" value="1"/>
</dbReference>
<dbReference type="InterPro" id="IPR000119">
    <property type="entry name" value="Hist_DNA-bd"/>
</dbReference>
<dbReference type="InterPro" id="IPR010992">
    <property type="entry name" value="IHF-like_DNA-bd_dom_sf"/>
</dbReference>
<sequence>MSNELHKKDIIDKISEKLINEKIAIGGNGKKYKRKYHLKYTQKIIANVLDAFWNVVYESIENGDSIKINNYIKMEPKYYKAVKLNANGFNNIKENIVPARYRIKFTMGERLKEACRRLSQKKCNDSAMD</sequence>
<dbReference type="GO" id="GO:0003677">
    <property type="term" value="F:DNA binding"/>
    <property type="evidence" value="ECO:0007669"/>
    <property type="project" value="InterPro"/>
</dbReference>
<dbReference type="GO" id="GO:0030527">
    <property type="term" value="F:structural constituent of chromatin"/>
    <property type="evidence" value="ECO:0007669"/>
    <property type="project" value="InterPro"/>
</dbReference>
<dbReference type="AlphaFoldDB" id="A0A9X5BJR9"/>
<dbReference type="EMBL" id="QZDT01000082">
    <property type="protein sequence ID" value="NBJ95341.1"/>
    <property type="molecule type" value="Genomic_DNA"/>
</dbReference>
<dbReference type="Proteomes" id="UP001154420">
    <property type="component" value="Unassembled WGS sequence"/>
</dbReference>
<protein>
    <recommendedName>
        <fullName evidence="3">DNA-binding protein</fullName>
    </recommendedName>
</protein>
<reference evidence="1" key="1">
    <citation type="submission" date="2018-09" db="EMBL/GenBank/DDBJ databases">
        <title>Murine metabolic-syndrome-specific gut microbial biobank.</title>
        <authorList>
            <person name="Liu C."/>
        </authorList>
    </citation>
    <scope>NUCLEOTIDE SEQUENCE</scope>
    <source>
        <strain evidence="1">D42-62</strain>
    </source>
</reference>
<evidence type="ECO:0008006" key="3">
    <source>
        <dbReference type="Google" id="ProtNLM"/>
    </source>
</evidence>
<gene>
    <name evidence="1" type="ORF">D5281_23105</name>
</gene>
<keyword evidence="2" id="KW-1185">Reference proteome</keyword>
<dbReference type="OrthoDB" id="9788749at2"/>
<name>A0A9X5BJR9_9FIRM</name>
<comment type="caution">
    <text evidence="1">The sequence shown here is derived from an EMBL/GenBank/DDBJ whole genome shotgun (WGS) entry which is preliminary data.</text>
</comment>
<dbReference type="SUPFAM" id="SSF47729">
    <property type="entry name" value="IHF-like DNA-binding proteins"/>
    <property type="match status" value="1"/>
</dbReference>
<evidence type="ECO:0000313" key="1">
    <source>
        <dbReference type="EMBL" id="NBJ95341.1"/>
    </source>
</evidence>
<accession>A0A9X5BJR9</accession>